<evidence type="ECO:0000313" key="1">
    <source>
        <dbReference type="EMBL" id="PCI75158.1"/>
    </source>
</evidence>
<dbReference type="AlphaFoldDB" id="A0A2A4WXK6"/>
<protein>
    <recommendedName>
        <fullName evidence="3">G domain-containing protein</fullName>
    </recommendedName>
</protein>
<sequence>MWHAITLDAASVSSNSIVTIENKSRPTLVKSGKYRIKYERKGGNFTEERITITLTSVNGPREYTFRVEGKAGASHFEKKKAFVEHKGIGAGKDQITFAQLDSILVIREETRPNTITSGNIEQTIKIKDGEDKSLVKLQRFKEVKQKVDAIRAKLSTEKLELLDKLLISLVSNKLKSIDLSVIRDRPLKGELEALVAEYSHDLGIEISLQELLKKITLEANYQRVIAENKYLEVANTMNLLRDAMKHLKTIEGKPASFFIGNTGAGKSTAVGFLLGANIEVFTNAVGDKVLRYKSKEGQDESKLPKIGQSLGESETLYTTGYVGPKGEGIADCPGFNDTRGSDFELCTNLSIDQAIARVGSIKSVVAVAPAAYFLNDRGNPVLSLIETVRDKFPFAFSKSNPQANSHVFLLITKGNQIQSAALAKLQDGTRFAKFAQEAQAKIAELSQRVDEVSPFQLESLKRRKEIWGSLHSMLTAGRVHFIDVRRRTQRKQLLTAYTGAPGKIDKALYSKAMDDGLMQQKFGKCVEMSANTWKEQIFDQFLEKLPHAIAKHQSKIDEKDAEITETNLKITHIATKLDDNRGKKDELAAALASDEIPAEFQQRFQHLRGSRTTRVQQDLAAERTRLASIRSGLSQKTRALGELQAETANKTREKTALIETTNQLGIGTHTEKLWEMKFDKEDDIQLRTWKSNAARLDVHKSGRETTDDDFTRHYTQKAKDFDGPMVHEARISKSYRIVPTDPAMRSLFQKSINDGGMSATAGNFTATLTGKHFKCDLGVIAEPTGKKVRYGFESIWKKGRAELPWIKLTHSIPKADFNEAKIIRNQSRINTLTREISDNQSETTSSQARLTRIQQEQRDSQAAITRLQAEVDQIHQDDATQIRVAIQGLLTNLQEEDAANAQQKVALEGSLGTLSNEIKAEKALIKDKQKQRVQLAVVAKTEWDTGVLLKNFAELVLGGAAQQGKQQSTVTACKTFLQVYNTHAAELLKQCNALLGLAPSTGGGAAR</sequence>
<comment type="caution">
    <text evidence="1">The sequence shown here is derived from an EMBL/GenBank/DDBJ whole genome shotgun (WGS) entry which is preliminary data.</text>
</comment>
<reference evidence="2" key="1">
    <citation type="submission" date="2017-08" db="EMBL/GenBank/DDBJ databases">
        <title>A dynamic microbial community with high functional redundancy inhabits the cold, oxic subseafloor aquifer.</title>
        <authorList>
            <person name="Tully B.J."/>
            <person name="Wheat C.G."/>
            <person name="Glazer B.T."/>
            <person name="Huber J.A."/>
        </authorList>
    </citation>
    <scope>NUCLEOTIDE SEQUENCE [LARGE SCALE GENOMIC DNA]</scope>
</reference>
<dbReference type="PANTHER" id="PTHR45615">
    <property type="entry name" value="MYOSIN HEAVY CHAIN, NON-MUSCLE"/>
    <property type="match status" value="1"/>
</dbReference>
<dbReference type="EMBL" id="NVUK01000055">
    <property type="protein sequence ID" value="PCI75158.1"/>
    <property type="molecule type" value="Genomic_DNA"/>
</dbReference>
<dbReference type="PANTHER" id="PTHR45615:SF80">
    <property type="entry name" value="GRIP DOMAIN-CONTAINING PROTEIN"/>
    <property type="match status" value="1"/>
</dbReference>
<gene>
    <name evidence="1" type="ORF">COB21_05995</name>
</gene>
<evidence type="ECO:0008006" key="3">
    <source>
        <dbReference type="Google" id="ProtNLM"/>
    </source>
</evidence>
<evidence type="ECO:0000313" key="2">
    <source>
        <dbReference type="Proteomes" id="UP000218775"/>
    </source>
</evidence>
<organism evidence="1 2">
    <name type="scientific">Aerophobetes bacterium</name>
    <dbReference type="NCBI Taxonomy" id="2030807"/>
    <lineage>
        <taxon>Bacteria</taxon>
        <taxon>Candidatus Aerophobota</taxon>
    </lineage>
</organism>
<name>A0A2A4WXK6_UNCAE</name>
<proteinExistence type="predicted"/>
<accession>A0A2A4WXK6</accession>
<dbReference type="InterPro" id="IPR027417">
    <property type="entry name" value="P-loop_NTPase"/>
</dbReference>
<dbReference type="Gene3D" id="3.40.50.300">
    <property type="entry name" value="P-loop containing nucleotide triphosphate hydrolases"/>
    <property type="match status" value="1"/>
</dbReference>
<dbReference type="Proteomes" id="UP000218775">
    <property type="component" value="Unassembled WGS sequence"/>
</dbReference>
<dbReference type="SUPFAM" id="SSF52540">
    <property type="entry name" value="P-loop containing nucleoside triphosphate hydrolases"/>
    <property type="match status" value="1"/>
</dbReference>